<gene>
    <name evidence="2" type="ORF">UT28_C0001G0568</name>
</gene>
<accession>A0A0G4B5T4</accession>
<feature type="transmembrane region" description="Helical" evidence="1">
    <location>
        <begin position="6"/>
        <end position="32"/>
    </location>
</feature>
<keyword evidence="1" id="KW-0812">Transmembrane</keyword>
<dbReference type="AlphaFoldDB" id="A0A0G4B5T4"/>
<keyword evidence="1" id="KW-1133">Transmembrane helix</keyword>
<name>A0A0G4B5T4_9BACT</name>
<evidence type="ECO:0000313" key="3">
    <source>
        <dbReference type="Proteomes" id="UP000035648"/>
    </source>
</evidence>
<dbReference type="EMBL" id="CP011213">
    <property type="protein sequence ID" value="AKM82372.1"/>
    <property type="molecule type" value="Genomic_DNA"/>
</dbReference>
<dbReference type="STRING" id="1618337.UT28_C0001G0568"/>
<protein>
    <submittedName>
        <fullName evidence="2">Uncharacterized protein</fullName>
    </submittedName>
</protein>
<organism evidence="2 3">
    <name type="scientific">Berkelbacteria bacterium GW2011_GWE1_39_12</name>
    <dbReference type="NCBI Taxonomy" id="1618337"/>
    <lineage>
        <taxon>Bacteria</taxon>
        <taxon>Candidatus Berkelbacteria</taxon>
    </lineage>
</organism>
<reference evidence="2 3" key="1">
    <citation type="journal article" date="2015" name="Nature">
        <title>rRNA introns, odd ribosomes, and small enigmatic genomes across a large radiation of phyla.</title>
        <authorList>
            <person name="Brown C.T."/>
            <person name="Hug L.A."/>
            <person name="Thomas B.C."/>
            <person name="Sharon I."/>
            <person name="Castelle C.J."/>
            <person name="Singh A."/>
            <person name="Wilkins M.J."/>
            <person name="Williams K.H."/>
            <person name="Banfield J.F."/>
        </authorList>
    </citation>
    <scope>NUCLEOTIDE SEQUENCE [LARGE SCALE GENOMIC DNA]</scope>
</reference>
<dbReference type="KEGG" id="bbgw:UT28_C0001G0568"/>
<evidence type="ECO:0000313" key="2">
    <source>
        <dbReference type="EMBL" id="AKM82372.1"/>
    </source>
</evidence>
<proteinExistence type="predicted"/>
<dbReference type="Proteomes" id="UP000035648">
    <property type="component" value="Chromosome"/>
</dbReference>
<evidence type="ECO:0000256" key="1">
    <source>
        <dbReference type="SAM" id="Phobius"/>
    </source>
</evidence>
<keyword evidence="1" id="KW-0472">Membrane</keyword>
<sequence>MNLTIFYQLTVSVFCVVATIFMIVLFVWAVIIRKQINGLIIKFEEIAVTTKTATGEIKDFVGRTIEHLEKFKDSILTFEFIRKITSEVITLIKSNKKE</sequence>